<organism evidence="2 3">
    <name type="scientific">Brassica carinata</name>
    <name type="common">Ethiopian mustard</name>
    <name type="synonym">Abyssinian cabbage</name>
    <dbReference type="NCBI Taxonomy" id="52824"/>
    <lineage>
        <taxon>Eukaryota</taxon>
        <taxon>Viridiplantae</taxon>
        <taxon>Streptophyta</taxon>
        <taxon>Embryophyta</taxon>
        <taxon>Tracheophyta</taxon>
        <taxon>Spermatophyta</taxon>
        <taxon>Magnoliopsida</taxon>
        <taxon>eudicotyledons</taxon>
        <taxon>Gunneridae</taxon>
        <taxon>Pentapetalae</taxon>
        <taxon>rosids</taxon>
        <taxon>malvids</taxon>
        <taxon>Brassicales</taxon>
        <taxon>Brassicaceae</taxon>
        <taxon>Brassiceae</taxon>
        <taxon>Brassica</taxon>
    </lineage>
</organism>
<feature type="region of interest" description="Disordered" evidence="1">
    <location>
        <begin position="46"/>
        <end position="140"/>
    </location>
</feature>
<reference evidence="2 3" key="1">
    <citation type="submission" date="2020-02" db="EMBL/GenBank/DDBJ databases">
        <authorList>
            <person name="Ma Q."/>
            <person name="Huang Y."/>
            <person name="Song X."/>
            <person name="Pei D."/>
        </authorList>
    </citation>
    <scope>NUCLEOTIDE SEQUENCE [LARGE SCALE GENOMIC DNA]</scope>
    <source>
        <strain evidence="2">Sxm20200214</strain>
        <tissue evidence="2">Leaf</tissue>
    </source>
</reference>
<keyword evidence="3" id="KW-1185">Reference proteome</keyword>
<dbReference type="EMBL" id="JAAMPC010000008">
    <property type="protein sequence ID" value="KAG2298774.1"/>
    <property type="molecule type" value="Genomic_DNA"/>
</dbReference>
<evidence type="ECO:0000313" key="2">
    <source>
        <dbReference type="EMBL" id="KAG2298774.1"/>
    </source>
</evidence>
<gene>
    <name evidence="2" type="ORF">Bca52824_035246</name>
</gene>
<dbReference type="Proteomes" id="UP000886595">
    <property type="component" value="Unassembled WGS sequence"/>
</dbReference>
<evidence type="ECO:0000313" key="3">
    <source>
        <dbReference type="Proteomes" id="UP000886595"/>
    </source>
</evidence>
<sequence length="196" mass="21854">MVMKDSIEEMFPHWPDESDDTRLVNLITDIYTGRFVRGFWVTPVKRKQTKAGGSSKAEPPIKKQKKVSSIVEDEAAVEGKGASEKEGTEDIENKKSISVEEYLSKVPEQQSLSLPPQPPPPPPPQQSVTSPPAKASISSSPAKAITIVAQASDVDFVTVSPSKDPAVGRGRRLKFKCWRHLFRCEDRHCRCRRKRS</sequence>
<dbReference type="OrthoDB" id="10507644at2759"/>
<proteinExistence type="predicted"/>
<evidence type="ECO:0000256" key="1">
    <source>
        <dbReference type="SAM" id="MobiDB-lite"/>
    </source>
</evidence>
<feature type="compositionally biased region" description="Basic and acidic residues" evidence="1">
    <location>
        <begin position="81"/>
        <end position="98"/>
    </location>
</feature>
<name>A0A8X7S1L3_BRACI</name>
<dbReference type="AlphaFoldDB" id="A0A8X7S1L3"/>
<comment type="caution">
    <text evidence="2">The sequence shown here is derived from an EMBL/GenBank/DDBJ whole genome shotgun (WGS) entry which is preliminary data.</text>
</comment>
<feature type="compositionally biased region" description="Low complexity" evidence="1">
    <location>
        <begin position="126"/>
        <end position="140"/>
    </location>
</feature>
<accession>A0A8X7S1L3</accession>
<feature type="compositionally biased region" description="Pro residues" evidence="1">
    <location>
        <begin position="115"/>
        <end position="125"/>
    </location>
</feature>
<protein>
    <submittedName>
        <fullName evidence="2">Uncharacterized protein</fullName>
    </submittedName>
</protein>